<organism evidence="2 3">
    <name type="scientific">Zeaxanthinibacter enoshimensis</name>
    <dbReference type="NCBI Taxonomy" id="392009"/>
    <lineage>
        <taxon>Bacteria</taxon>
        <taxon>Pseudomonadati</taxon>
        <taxon>Bacteroidota</taxon>
        <taxon>Flavobacteriia</taxon>
        <taxon>Flavobacteriales</taxon>
        <taxon>Flavobacteriaceae</taxon>
        <taxon>Zeaxanthinibacter</taxon>
    </lineage>
</organism>
<reference evidence="2 3" key="1">
    <citation type="submission" date="2019-03" db="EMBL/GenBank/DDBJ databases">
        <title>Genomic Encyclopedia of Archaeal and Bacterial Type Strains, Phase II (KMG-II): from individual species to whole genera.</title>
        <authorList>
            <person name="Goeker M."/>
        </authorList>
    </citation>
    <scope>NUCLEOTIDE SEQUENCE [LARGE SCALE GENOMIC DNA]</scope>
    <source>
        <strain evidence="2 3">DSM 18435</strain>
    </source>
</reference>
<keyword evidence="1" id="KW-0812">Transmembrane</keyword>
<keyword evidence="1" id="KW-0472">Membrane</keyword>
<evidence type="ECO:0000313" key="3">
    <source>
        <dbReference type="Proteomes" id="UP000295468"/>
    </source>
</evidence>
<feature type="transmembrane region" description="Helical" evidence="1">
    <location>
        <begin position="7"/>
        <end position="26"/>
    </location>
</feature>
<name>A0A4R6TJN9_9FLAO</name>
<feature type="transmembrane region" description="Helical" evidence="1">
    <location>
        <begin position="38"/>
        <end position="55"/>
    </location>
</feature>
<dbReference type="AlphaFoldDB" id="A0A4R6TJN9"/>
<proteinExistence type="predicted"/>
<evidence type="ECO:0000313" key="2">
    <source>
        <dbReference type="EMBL" id="TDQ31094.1"/>
    </source>
</evidence>
<accession>A0A4R6TJN9</accession>
<feature type="transmembrane region" description="Helical" evidence="1">
    <location>
        <begin position="67"/>
        <end position="93"/>
    </location>
</feature>
<evidence type="ECO:0000256" key="1">
    <source>
        <dbReference type="SAM" id="Phobius"/>
    </source>
</evidence>
<keyword evidence="3" id="KW-1185">Reference proteome</keyword>
<protein>
    <submittedName>
        <fullName evidence="2">Uncharacterized protein</fullName>
    </submittedName>
</protein>
<dbReference type="Proteomes" id="UP000295468">
    <property type="component" value="Unassembled WGS sequence"/>
</dbReference>
<gene>
    <name evidence="2" type="ORF">CLV82_1796</name>
</gene>
<dbReference type="EMBL" id="SNYI01000002">
    <property type="protein sequence ID" value="TDQ31094.1"/>
    <property type="molecule type" value="Genomic_DNA"/>
</dbReference>
<keyword evidence="1" id="KW-1133">Transmembrane helix</keyword>
<sequence length="103" mass="11721">MLSFYNLVIYSLIIVSGTYIHDAGINKKPDQLTDPASLKMYWLLGAMVPGCYRLLSPFRHHQAVGRVILFQVFHLGLGPVYYNFSILLAQVSFRMEPQVGIFL</sequence>
<comment type="caution">
    <text evidence="2">The sequence shown here is derived from an EMBL/GenBank/DDBJ whole genome shotgun (WGS) entry which is preliminary data.</text>
</comment>